<dbReference type="Proteomes" id="UP000280444">
    <property type="component" value="Unassembled WGS sequence"/>
</dbReference>
<reference evidence="1 2" key="1">
    <citation type="submission" date="2018-11" db="EMBL/GenBank/DDBJ databases">
        <title>Genomes From Bacteria Associated with the Canine Oral Cavity: a Test Case for Automated Genome-Based Taxonomic Assignment.</title>
        <authorList>
            <person name="Coil D.A."/>
            <person name="Jospin G."/>
            <person name="Darling A.E."/>
            <person name="Wallis C."/>
            <person name="Davis I.J."/>
            <person name="Harris S."/>
            <person name="Eisen J.A."/>
            <person name="Holcombe L.J."/>
            <person name="O'Flynn C."/>
        </authorList>
    </citation>
    <scope>NUCLEOTIDE SEQUENCE [LARGE SCALE GENOMIC DNA]</scope>
    <source>
        <strain evidence="1 2">OH770</strain>
    </source>
</reference>
<evidence type="ECO:0000313" key="1">
    <source>
        <dbReference type="EMBL" id="RRC96250.1"/>
    </source>
</evidence>
<organism evidence="1 2">
    <name type="scientific">Schaalia canis</name>
    <dbReference type="NCBI Taxonomy" id="100469"/>
    <lineage>
        <taxon>Bacteria</taxon>
        <taxon>Bacillati</taxon>
        <taxon>Actinomycetota</taxon>
        <taxon>Actinomycetes</taxon>
        <taxon>Actinomycetales</taxon>
        <taxon>Actinomycetaceae</taxon>
        <taxon>Schaalia</taxon>
    </lineage>
</organism>
<dbReference type="InterPro" id="IPR011990">
    <property type="entry name" value="TPR-like_helical_dom_sf"/>
</dbReference>
<dbReference type="SUPFAM" id="SSF48452">
    <property type="entry name" value="TPR-like"/>
    <property type="match status" value="1"/>
</dbReference>
<keyword evidence="2" id="KW-1185">Reference proteome</keyword>
<protein>
    <submittedName>
        <fullName evidence="1">Tetratricopeptide repeat protein</fullName>
    </submittedName>
</protein>
<evidence type="ECO:0000313" key="2">
    <source>
        <dbReference type="Proteomes" id="UP000280444"/>
    </source>
</evidence>
<dbReference type="EMBL" id="RQZF01000001">
    <property type="protein sequence ID" value="RRC96250.1"/>
    <property type="molecule type" value="Genomic_DNA"/>
</dbReference>
<dbReference type="Gene3D" id="1.25.40.10">
    <property type="entry name" value="Tetratricopeptide repeat domain"/>
    <property type="match status" value="1"/>
</dbReference>
<dbReference type="Pfam" id="PF14559">
    <property type="entry name" value="TPR_19"/>
    <property type="match status" value="1"/>
</dbReference>
<name>A0A3P1SH25_9ACTO</name>
<gene>
    <name evidence="1" type="ORF">EII11_00890</name>
</gene>
<proteinExistence type="predicted"/>
<comment type="caution">
    <text evidence="1">The sequence shown here is derived from an EMBL/GenBank/DDBJ whole genome shotgun (WGS) entry which is preliminary data.</text>
</comment>
<dbReference type="OrthoDB" id="2039983at2"/>
<dbReference type="AlphaFoldDB" id="A0A3P1SH25"/>
<dbReference type="RefSeq" id="WP_124867646.1">
    <property type="nucleotide sequence ID" value="NZ_RQZF01000001.1"/>
</dbReference>
<sequence length="371" mass="42849">MERVIAEYWQHLQDDFAVAHPQKKFFNDYDETLPYLQKLEEFLTAEHAKHPTDVDVACYLASARLACRFDEEHCIKLLESFVSDNDAVLSDGDRARIFTNLGFYADDDQRRKHYLHEVADVGSPFVQTYKGLGLAYFSSCVDGGVSEDITQSIHAFERAMTICGDYEYAFGYAVALFQGKRFAEAVEVFEGLLAAHPDRPRLVLALAYCQIYLGNRELALDYLNRVHEGEAEPNQLNSDDVDAIEIINAHYVLEEYEHFVDACDEVLEEYSYSDWDHYFYALWVTGRTERFERTVQACRDEILQAIAEAQKDEDFEDEAERQEYINSCTADLQALEARVRRIQEEQSAPVLDLTLYPEYSCFLIDCVRHTL</sequence>
<accession>A0A3P1SH25</accession>